<organism evidence="1">
    <name type="scientific">Arundo donax</name>
    <name type="common">Giant reed</name>
    <name type="synonym">Donax arundinaceus</name>
    <dbReference type="NCBI Taxonomy" id="35708"/>
    <lineage>
        <taxon>Eukaryota</taxon>
        <taxon>Viridiplantae</taxon>
        <taxon>Streptophyta</taxon>
        <taxon>Embryophyta</taxon>
        <taxon>Tracheophyta</taxon>
        <taxon>Spermatophyta</taxon>
        <taxon>Magnoliopsida</taxon>
        <taxon>Liliopsida</taxon>
        <taxon>Poales</taxon>
        <taxon>Poaceae</taxon>
        <taxon>PACMAD clade</taxon>
        <taxon>Arundinoideae</taxon>
        <taxon>Arundineae</taxon>
        <taxon>Arundo</taxon>
    </lineage>
</organism>
<protein>
    <submittedName>
        <fullName evidence="1">Uncharacterized protein</fullName>
    </submittedName>
</protein>
<proteinExistence type="predicted"/>
<reference evidence="1" key="2">
    <citation type="journal article" date="2015" name="Data Brief">
        <title>Shoot transcriptome of the giant reed, Arundo donax.</title>
        <authorList>
            <person name="Barrero R.A."/>
            <person name="Guerrero F.D."/>
            <person name="Moolhuijzen P."/>
            <person name="Goolsby J.A."/>
            <person name="Tidwell J."/>
            <person name="Bellgard S.E."/>
            <person name="Bellgard M.I."/>
        </authorList>
    </citation>
    <scope>NUCLEOTIDE SEQUENCE</scope>
    <source>
        <tissue evidence="1">Shoot tissue taken approximately 20 cm above the soil surface</tissue>
    </source>
</reference>
<reference evidence="1" key="1">
    <citation type="submission" date="2014-09" db="EMBL/GenBank/DDBJ databases">
        <authorList>
            <person name="Magalhaes I.L.F."/>
            <person name="Oliveira U."/>
            <person name="Santos F.R."/>
            <person name="Vidigal T.H.D.A."/>
            <person name="Brescovit A.D."/>
            <person name="Santos A.J."/>
        </authorList>
    </citation>
    <scope>NUCLEOTIDE SEQUENCE</scope>
    <source>
        <tissue evidence="1">Shoot tissue taken approximately 20 cm above the soil surface</tissue>
    </source>
</reference>
<dbReference type="EMBL" id="GBRH01163239">
    <property type="protein sequence ID" value="JAE34657.1"/>
    <property type="molecule type" value="Transcribed_RNA"/>
</dbReference>
<accession>A0A0A9HD55</accession>
<name>A0A0A9HD55_ARUDO</name>
<sequence>MLRLLYAYMVTDACIVISNVLMVLE</sequence>
<evidence type="ECO:0000313" key="1">
    <source>
        <dbReference type="EMBL" id="JAE34657.1"/>
    </source>
</evidence>
<dbReference type="AlphaFoldDB" id="A0A0A9HD55"/>